<dbReference type="Proteomes" id="UP001233172">
    <property type="component" value="Unassembled WGS sequence"/>
</dbReference>
<keyword evidence="2 3" id="KW-0040">ANK repeat</keyword>
<name>A0AAD8BZR8_BIOPF</name>
<dbReference type="SMART" id="SM00248">
    <property type="entry name" value="ANK"/>
    <property type="match status" value="15"/>
</dbReference>
<proteinExistence type="predicted"/>
<accession>A0AAD8BZR8</accession>
<dbReference type="InterPro" id="IPR002110">
    <property type="entry name" value="Ankyrin_rpt"/>
</dbReference>
<evidence type="ECO:0000313" key="5">
    <source>
        <dbReference type="Proteomes" id="UP001233172"/>
    </source>
</evidence>
<feature type="repeat" description="ANK" evidence="3">
    <location>
        <begin position="571"/>
        <end position="603"/>
    </location>
</feature>
<evidence type="ECO:0000256" key="1">
    <source>
        <dbReference type="ARBA" id="ARBA00022737"/>
    </source>
</evidence>
<dbReference type="EMBL" id="JASAOG010000020">
    <property type="protein sequence ID" value="KAK0063658.1"/>
    <property type="molecule type" value="Genomic_DNA"/>
</dbReference>
<feature type="repeat" description="ANK" evidence="3">
    <location>
        <begin position="424"/>
        <end position="451"/>
    </location>
</feature>
<organism evidence="4 5">
    <name type="scientific">Biomphalaria pfeifferi</name>
    <name type="common">Bloodfluke planorb</name>
    <name type="synonym">Freshwater snail</name>
    <dbReference type="NCBI Taxonomy" id="112525"/>
    <lineage>
        <taxon>Eukaryota</taxon>
        <taxon>Metazoa</taxon>
        <taxon>Spiralia</taxon>
        <taxon>Lophotrochozoa</taxon>
        <taxon>Mollusca</taxon>
        <taxon>Gastropoda</taxon>
        <taxon>Heterobranchia</taxon>
        <taxon>Euthyneura</taxon>
        <taxon>Panpulmonata</taxon>
        <taxon>Hygrophila</taxon>
        <taxon>Lymnaeoidea</taxon>
        <taxon>Planorbidae</taxon>
        <taxon>Biomphalaria</taxon>
    </lineage>
</organism>
<dbReference type="PANTHER" id="PTHR24198">
    <property type="entry name" value="ANKYRIN REPEAT AND PROTEIN KINASE DOMAIN-CONTAINING PROTEIN"/>
    <property type="match status" value="1"/>
</dbReference>
<reference evidence="4" key="2">
    <citation type="submission" date="2023-04" db="EMBL/GenBank/DDBJ databases">
        <authorList>
            <person name="Bu L."/>
            <person name="Lu L."/>
            <person name="Laidemitt M.R."/>
            <person name="Zhang S.M."/>
            <person name="Mutuku M."/>
            <person name="Mkoji G."/>
            <person name="Steinauer M."/>
            <person name="Loker E.S."/>
        </authorList>
    </citation>
    <scope>NUCLEOTIDE SEQUENCE</scope>
    <source>
        <strain evidence="4">KasaAsao</strain>
        <tissue evidence="4">Whole Snail</tissue>
    </source>
</reference>
<sequence>MAYSPHPPSKDSSLIQAITSTSSEQLSAVTHNLLHNKSLFSINALNYCLLHSCGNGPNIVVQALLEAGAHLDCRDDRGNTPLMISVINDQISITPLLLSKCPDVNACNNVGDTALIVSTYFKSSHKALKLLLESKDINLEHRNLNGFTALECAIQANNIEALLLLINANAVCELPQCDTFGNVTSMNQLQTNVYTCSRNNGTLNLIKCFKLQKLTGRPAISLAAQHRDLRTLHFLTSMDPSVLNSDCDTYLTSLMEFLKSITQLTISNSEMDIFKLLTNTYVLLRTCPANTSSENQVMELAVKIGNTVVIELLCENNVSISNDVLGTVAASGNYFLLEMLIKHGAAISKVDNANRFLYRGSALEIAIQNEEFECANLLLNSAAFFDFNEALKLAVESSKKKCLKYLFNKFPEKTKSTDMPSDVLHTAVFHGNSSIINMLLDKGVSVNAKHDKKTPLMAAVNLEVVDLLVSRGADVNMVISSDFSFKLILHYFVSFEYFRYLKTKYTERSEAFIKMLQASLIQLLTHHGARVDSRDYFERTPLMVAAKTHDSCDVIKVLIGAGAKVDELGLAGETALHVAVQSGGESNVRCLLQYGADINAQSHNLLFECSDINMLSLLLENKASVNAEDIRGNTALMHHMRFCDEELIKLLIEAQSDVNHTNKEGKSPLLLAAKSNNVEIMSSLLRSGADVNYSVTKNDKEISAVSILMKRLRTYRAEVTACLGMLLDHGLTSKTIPPSLVHALISMGCFSLVTKYISVGLAPTVVHIQWPVTAWLKTDYCISPLDAALMMKNVQLAEYFMNIRFLTSKDVQMLSQDQDIKPYFQSKSRLDIVSFLDKHRSQPLSLQTLSFVVVSLALGTGSRRTDAIKTCGLPVPLQETLMFQRAPHDMEDKQVMKRFLFRSALHQAKLYNFDPSYMDMNFEYDSDYESDSDSDEN</sequence>
<protein>
    <submittedName>
        <fullName evidence="4">Ankyrin repeat domain-containing protein 17</fullName>
    </submittedName>
</protein>
<dbReference type="SUPFAM" id="SSF48403">
    <property type="entry name" value="Ankyrin repeat"/>
    <property type="match status" value="3"/>
</dbReference>
<dbReference type="PANTHER" id="PTHR24198:SF165">
    <property type="entry name" value="ANKYRIN REPEAT-CONTAINING PROTEIN-RELATED"/>
    <property type="match status" value="1"/>
</dbReference>
<evidence type="ECO:0000313" key="4">
    <source>
        <dbReference type="EMBL" id="KAK0063658.1"/>
    </source>
</evidence>
<evidence type="ECO:0000256" key="3">
    <source>
        <dbReference type="PROSITE-ProRule" id="PRU00023"/>
    </source>
</evidence>
<evidence type="ECO:0000256" key="2">
    <source>
        <dbReference type="ARBA" id="ARBA00023043"/>
    </source>
</evidence>
<dbReference type="Pfam" id="PF12796">
    <property type="entry name" value="Ank_2"/>
    <property type="match status" value="4"/>
</dbReference>
<reference evidence="4" key="1">
    <citation type="journal article" date="2023" name="PLoS Negl. Trop. Dis.">
        <title>A genome sequence for Biomphalaria pfeifferi, the major vector snail for the human-infecting parasite Schistosoma mansoni.</title>
        <authorList>
            <person name="Bu L."/>
            <person name="Lu L."/>
            <person name="Laidemitt M.R."/>
            <person name="Zhang S.M."/>
            <person name="Mutuku M."/>
            <person name="Mkoji G."/>
            <person name="Steinauer M."/>
            <person name="Loker E.S."/>
        </authorList>
    </citation>
    <scope>NUCLEOTIDE SEQUENCE</scope>
    <source>
        <strain evidence="4">KasaAsao</strain>
    </source>
</reference>
<dbReference type="InterPro" id="IPR036770">
    <property type="entry name" value="Ankyrin_rpt-contain_sf"/>
</dbReference>
<dbReference type="PROSITE" id="PS50297">
    <property type="entry name" value="ANK_REP_REGION"/>
    <property type="match status" value="3"/>
</dbReference>
<gene>
    <name evidence="4" type="ORF">Bpfe_006809</name>
</gene>
<feature type="repeat" description="ANK" evidence="3">
    <location>
        <begin position="77"/>
        <end position="109"/>
    </location>
</feature>
<keyword evidence="5" id="KW-1185">Reference proteome</keyword>
<dbReference type="Gene3D" id="1.25.40.20">
    <property type="entry name" value="Ankyrin repeat-containing domain"/>
    <property type="match status" value="4"/>
</dbReference>
<keyword evidence="1" id="KW-0677">Repeat</keyword>
<feature type="repeat" description="ANK" evidence="3">
    <location>
        <begin position="664"/>
        <end position="696"/>
    </location>
</feature>
<dbReference type="PROSITE" id="PS50088">
    <property type="entry name" value="ANK_REPEAT"/>
    <property type="match status" value="5"/>
</dbReference>
<comment type="caution">
    <text evidence="4">The sequence shown here is derived from an EMBL/GenBank/DDBJ whole genome shotgun (WGS) entry which is preliminary data.</text>
</comment>
<feature type="repeat" description="ANK" evidence="3">
    <location>
        <begin position="631"/>
        <end position="663"/>
    </location>
</feature>
<dbReference type="AlphaFoldDB" id="A0AAD8BZR8"/>